<evidence type="ECO:0000256" key="1">
    <source>
        <dbReference type="SAM" id="SignalP"/>
    </source>
</evidence>
<dbReference type="Gramene" id="ESQ35562">
    <property type="protein sequence ID" value="ESQ35562"/>
    <property type="gene ID" value="EUTSA_v10009942mg"/>
</dbReference>
<dbReference type="PANTHER" id="PTHR36312">
    <property type="entry name" value="THIONIN-LIKE PROTEIN 1"/>
    <property type="match status" value="1"/>
</dbReference>
<accession>V4KZV7</accession>
<organism evidence="2 3">
    <name type="scientific">Eutrema salsugineum</name>
    <name type="common">Saltwater cress</name>
    <name type="synonym">Sisymbrium salsugineum</name>
    <dbReference type="NCBI Taxonomy" id="72664"/>
    <lineage>
        <taxon>Eukaryota</taxon>
        <taxon>Viridiplantae</taxon>
        <taxon>Streptophyta</taxon>
        <taxon>Embryophyta</taxon>
        <taxon>Tracheophyta</taxon>
        <taxon>Spermatophyta</taxon>
        <taxon>Magnoliopsida</taxon>
        <taxon>eudicotyledons</taxon>
        <taxon>Gunneridae</taxon>
        <taxon>Pentapetalae</taxon>
        <taxon>rosids</taxon>
        <taxon>malvids</taxon>
        <taxon>Brassicales</taxon>
        <taxon>Brassicaceae</taxon>
        <taxon>Eutremeae</taxon>
        <taxon>Eutrema</taxon>
    </lineage>
</organism>
<keyword evidence="1" id="KW-0732">Signal</keyword>
<evidence type="ECO:0000313" key="3">
    <source>
        <dbReference type="Proteomes" id="UP000030689"/>
    </source>
</evidence>
<dbReference type="OMA" id="CKSHTAY"/>
<dbReference type="InterPro" id="IPR038975">
    <property type="entry name" value="THNL"/>
</dbReference>
<name>V4KZV7_EUTSA</name>
<dbReference type="EMBL" id="KI517683">
    <property type="protein sequence ID" value="ESQ35562.1"/>
    <property type="molecule type" value="Genomic_DNA"/>
</dbReference>
<evidence type="ECO:0008006" key="4">
    <source>
        <dbReference type="Google" id="ProtNLM"/>
    </source>
</evidence>
<feature type="signal peptide" evidence="1">
    <location>
        <begin position="1"/>
        <end position="20"/>
    </location>
</feature>
<feature type="chain" id="PRO_5004720227" description="Thionin-like protein 2" evidence="1">
    <location>
        <begin position="21"/>
        <end position="101"/>
    </location>
</feature>
<dbReference type="Proteomes" id="UP000030689">
    <property type="component" value="Unassembled WGS sequence"/>
</dbReference>
<protein>
    <recommendedName>
        <fullName evidence="4">Thionin-like protein 2</fullName>
    </recommendedName>
</protein>
<sequence>MLVTMMIVMVMGNLMVQAEAKSSHFKGCYSDCLGVCKSHTAYPKSRWCPFTCLMTCLVPTLPSPSPSSDNDLTKEIDNTDYLCKLGCATHHCVSHTSLQNP</sequence>
<reference evidence="2 3" key="1">
    <citation type="journal article" date="2013" name="Front. Plant Sci.">
        <title>The Reference Genome of the Halophytic Plant Eutrema salsugineum.</title>
        <authorList>
            <person name="Yang R."/>
            <person name="Jarvis D.E."/>
            <person name="Chen H."/>
            <person name="Beilstein M.A."/>
            <person name="Grimwood J."/>
            <person name="Jenkins J."/>
            <person name="Shu S."/>
            <person name="Prochnik S."/>
            <person name="Xin M."/>
            <person name="Ma C."/>
            <person name="Schmutz J."/>
            <person name="Wing R.A."/>
            <person name="Mitchell-Olds T."/>
            <person name="Schumaker K.S."/>
            <person name="Wang X."/>
        </authorList>
    </citation>
    <scope>NUCLEOTIDE SEQUENCE [LARGE SCALE GENOMIC DNA]</scope>
</reference>
<proteinExistence type="predicted"/>
<feature type="non-terminal residue" evidence="2">
    <location>
        <position position="101"/>
    </location>
</feature>
<keyword evidence="3" id="KW-1185">Reference proteome</keyword>
<gene>
    <name evidence="2" type="ORF">EUTSA_v10009942mg</name>
</gene>
<evidence type="ECO:0000313" key="2">
    <source>
        <dbReference type="EMBL" id="ESQ35562.1"/>
    </source>
</evidence>
<dbReference type="KEGG" id="eus:EUTSA_v10009942mg"/>
<dbReference type="PANTHER" id="PTHR36312:SF16">
    <property type="entry name" value="THIONIN-LIKE PROTEIN 2"/>
    <property type="match status" value="1"/>
</dbReference>
<dbReference type="AlphaFoldDB" id="V4KZV7"/>